<reference evidence="1" key="1">
    <citation type="submission" date="2023-03" db="EMBL/GenBank/DDBJ databases">
        <title>Massive genome expansion in bonnet fungi (Mycena s.s.) driven by repeated elements and novel gene families across ecological guilds.</title>
        <authorList>
            <consortium name="Lawrence Berkeley National Laboratory"/>
            <person name="Harder C.B."/>
            <person name="Miyauchi S."/>
            <person name="Viragh M."/>
            <person name="Kuo A."/>
            <person name="Thoen E."/>
            <person name="Andreopoulos B."/>
            <person name="Lu D."/>
            <person name="Skrede I."/>
            <person name="Drula E."/>
            <person name="Henrissat B."/>
            <person name="Morin E."/>
            <person name="Kohler A."/>
            <person name="Barry K."/>
            <person name="LaButti K."/>
            <person name="Morin E."/>
            <person name="Salamov A."/>
            <person name="Lipzen A."/>
            <person name="Mereny Z."/>
            <person name="Hegedus B."/>
            <person name="Baldrian P."/>
            <person name="Stursova M."/>
            <person name="Weitz H."/>
            <person name="Taylor A."/>
            <person name="Grigoriev I.V."/>
            <person name="Nagy L.G."/>
            <person name="Martin F."/>
            <person name="Kauserud H."/>
        </authorList>
    </citation>
    <scope>NUCLEOTIDE SEQUENCE</scope>
    <source>
        <strain evidence="1">9144</strain>
    </source>
</reference>
<gene>
    <name evidence="1" type="ORF">GGX14DRAFT_573665</name>
</gene>
<proteinExistence type="predicted"/>
<evidence type="ECO:0000313" key="2">
    <source>
        <dbReference type="Proteomes" id="UP001219525"/>
    </source>
</evidence>
<organism evidence="1 2">
    <name type="scientific">Mycena pura</name>
    <dbReference type="NCBI Taxonomy" id="153505"/>
    <lineage>
        <taxon>Eukaryota</taxon>
        <taxon>Fungi</taxon>
        <taxon>Dikarya</taxon>
        <taxon>Basidiomycota</taxon>
        <taxon>Agaricomycotina</taxon>
        <taxon>Agaricomycetes</taxon>
        <taxon>Agaricomycetidae</taxon>
        <taxon>Agaricales</taxon>
        <taxon>Marasmiineae</taxon>
        <taxon>Mycenaceae</taxon>
        <taxon>Mycena</taxon>
    </lineage>
</organism>
<accession>A0AAD6Y2K6</accession>
<dbReference type="Proteomes" id="UP001219525">
    <property type="component" value="Unassembled WGS sequence"/>
</dbReference>
<dbReference type="AlphaFoldDB" id="A0AAD6Y2K6"/>
<dbReference type="EMBL" id="JARJCW010000074">
    <property type="protein sequence ID" value="KAJ7198107.1"/>
    <property type="molecule type" value="Genomic_DNA"/>
</dbReference>
<name>A0AAD6Y2K6_9AGAR</name>
<evidence type="ECO:0000313" key="1">
    <source>
        <dbReference type="EMBL" id="KAJ7198107.1"/>
    </source>
</evidence>
<protein>
    <submittedName>
        <fullName evidence="1">Uncharacterized protein</fullName>
    </submittedName>
</protein>
<keyword evidence="2" id="KW-1185">Reference proteome</keyword>
<sequence>MWDVPTMMWDVPDSMWDVPAYIWDVPTYIWDVPAYLGCPSVHVGRPSHMWDIPAGANAPGEQAARASIDGPSVELSKRVEGDTYQCPNVPSGADYFFAVQSSSATHTETFSDEDTHIRNDFDSAFHAAYQNPSGQTTVSSYTPLGGDIPDVQVTLTMQQGVIQDIQDQDIDSLMSSLNQFRGGQSSPLNFLISLYTGRVGHPDAGIIATWHWNGD</sequence>
<comment type="caution">
    <text evidence="1">The sequence shown here is derived from an EMBL/GenBank/DDBJ whole genome shotgun (WGS) entry which is preliminary data.</text>
</comment>